<evidence type="ECO:0000313" key="2">
    <source>
        <dbReference type="Proteomes" id="UP000644749"/>
    </source>
</evidence>
<evidence type="ECO:0008006" key="3">
    <source>
        <dbReference type="Google" id="ProtNLM"/>
    </source>
</evidence>
<comment type="caution">
    <text evidence="1">The sequence shown here is derived from an EMBL/GenBank/DDBJ whole genome shotgun (WGS) entry which is preliminary data.</text>
</comment>
<gene>
    <name evidence="1" type="ORF">JL111_19245</name>
</gene>
<sequence>MAFRRFTKAHRYTDEQGRVNIIPRGWAGELPTAVVKDADEAGVTVLPEEAPKPKAKAKD</sequence>
<proteinExistence type="predicted"/>
<accession>A0ABS1SA73</accession>
<evidence type="ECO:0000313" key="1">
    <source>
        <dbReference type="EMBL" id="MBL3675608.1"/>
    </source>
</evidence>
<organism evidence="1 2">
    <name type="scientific">Paracoccus aerius</name>
    <dbReference type="NCBI Taxonomy" id="1915382"/>
    <lineage>
        <taxon>Bacteria</taxon>
        <taxon>Pseudomonadati</taxon>
        <taxon>Pseudomonadota</taxon>
        <taxon>Alphaproteobacteria</taxon>
        <taxon>Rhodobacterales</taxon>
        <taxon>Paracoccaceae</taxon>
        <taxon>Paracoccus</taxon>
    </lineage>
</organism>
<keyword evidence="2" id="KW-1185">Reference proteome</keyword>
<dbReference type="RefSeq" id="WP_191312936.1">
    <property type="nucleotide sequence ID" value="NZ_BNCL01000035.1"/>
</dbReference>
<name>A0ABS1SA73_9RHOB</name>
<dbReference type="Proteomes" id="UP000644749">
    <property type="component" value="Unassembled WGS sequence"/>
</dbReference>
<protein>
    <recommendedName>
        <fullName evidence="3">AbrB/MazE/SpoVT family DNA-binding domain-containing protein</fullName>
    </recommendedName>
</protein>
<dbReference type="EMBL" id="JAESHT010000034">
    <property type="protein sequence ID" value="MBL3675608.1"/>
    <property type="molecule type" value="Genomic_DNA"/>
</dbReference>
<reference evidence="1 2" key="1">
    <citation type="submission" date="2021-01" db="EMBL/GenBank/DDBJ databases">
        <title>011410 draft genome.</title>
        <authorList>
            <person name="Lang L."/>
        </authorList>
    </citation>
    <scope>NUCLEOTIDE SEQUENCE [LARGE SCALE GENOMIC DNA]</scope>
    <source>
        <strain evidence="1 2">KCTC 42845</strain>
    </source>
</reference>